<dbReference type="AlphaFoldDB" id="A0A8J4UY43"/>
<dbReference type="GO" id="GO:0007129">
    <property type="term" value="P:homologous chromosome pairing at meiosis"/>
    <property type="evidence" value="ECO:0007669"/>
    <property type="project" value="TreeGrafter"/>
</dbReference>
<accession>A0A8J4UY43</accession>
<evidence type="ECO:0000256" key="4">
    <source>
        <dbReference type="ARBA" id="ARBA00023054"/>
    </source>
</evidence>
<dbReference type="GO" id="GO:0120231">
    <property type="term" value="C:DNA recombinase auxiliary factor complex"/>
    <property type="evidence" value="ECO:0007669"/>
    <property type="project" value="TreeGrafter"/>
</dbReference>
<sequence length="244" mass="28467">MSKNQGKTTKKDEAEETILNYINKHNRPFNSLMIETAHPMMGKAQINKLLKSLAEQDKIASKENNRTVLYWKKQSVGPKLDKEGYPLPEENVDDLKRKVDMFKKEHDSEKETLDQLIKQSKTLLDQPTNESLAKEIKELMNDNDEMEKKLKVLQSKGSGCSEQEKEKLIAFIVKARADWVKRKRIFKEALDAILERSNKKKKDLQEDIGWETDEDLKIPMIEDRSKLLNNNSNNNNSFKRYKRG</sequence>
<organism evidence="11 12">
    <name type="scientific">Polysphondylium violaceum</name>
    <dbReference type="NCBI Taxonomy" id="133409"/>
    <lineage>
        <taxon>Eukaryota</taxon>
        <taxon>Amoebozoa</taxon>
        <taxon>Evosea</taxon>
        <taxon>Eumycetozoa</taxon>
        <taxon>Dictyostelia</taxon>
        <taxon>Dictyosteliales</taxon>
        <taxon>Dictyosteliaceae</taxon>
        <taxon>Polysphondylium</taxon>
    </lineage>
</organism>
<evidence type="ECO:0000259" key="9">
    <source>
        <dbReference type="Pfam" id="PF07106"/>
    </source>
</evidence>
<dbReference type="PANTHER" id="PTHR15938">
    <property type="entry name" value="TBP-1 INTERACTING PROTEIN"/>
    <property type="match status" value="1"/>
</dbReference>
<evidence type="ECO:0000256" key="7">
    <source>
        <dbReference type="ARBA" id="ARBA00023254"/>
    </source>
</evidence>
<evidence type="ECO:0000256" key="5">
    <source>
        <dbReference type="ARBA" id="ARBA00023172"/>
    </source>
</evidence>
<dbReference type="GO" id="GO:0010774">
    <property type="term" value="P:meiotic strand invasion involved in reciprocal meiotic recombination"/>
    <property type="evidence" value="ECO:0007669"/>
    <property type="project" value="TreeGrafter"/>
</dbReference>
<dbReference type="Pfam" id="PF18517">
    <property type="entry name" value="LZ3wCH"/>
    <property type="match status" value="1"/>
</dbReference>
<evidence type="ECO:0000256" key="8">
    <source>
        <dbReference type="SAM" id="Coils"/>
    </source>
</evidence>
<evidence type="ECO:0000256" key="1">
    <source>
        <dbReference type="ARBA" id="ARBA00004123"/>
    </source>
</evidence>
<dbReference type="InterPro" id="IPR036388">
    <property type="entry name" value="WH-like_DNA-bd_sf"/>
</dbReference>
<feature type="domain" description="Leucine zipper with capping helix" evidence="10">
    <location>
        <begin position="163"/>
        <end position="215"/>
    </location>
</feature>
<dbReference type="OrthoDB" id="272266at2759"/>
<evidence type="ECO:0000256" key="6">
    <source>
        <dbReference type="ARBA" id="ARBA00023242"/>
    </source>
</evidence>
<comment type="subcellular location">
    <subcellularLocation>
        <location evidence="1">Nucleus</location>
    </subcellularLocation>
</comment>
<name>A0A8J4UY43_9MYCE</name>
<dbReference type="GO" id="GO:0003690">
    <property type="term" value="F:double-stranded DNA binding"/>
    <property type="evidence" value="ECO:0007669"/>
    <property type="project" value="TreeGrafter"/>
</dbReference>
<evidence type="ECO:0000259" key="10">
    <source>
        <dbReference type="Pfam" id="PF18517"/>
    </source>
</evidence>
<keyword evidence="7" id="KW-0469">Meiosis</keyword>
<dbReference type="InterPro" id="IPR010776">
    <property type="entry name" value="Hop2_WH_dom"/>
</dbReference>
<dbReference type="Pfam" id="PF07106">
    <property type="entry name" value="WHD_TBPIP"/>
    <property type="match status" value="1"/>
</dbReference>
<keyword evidence="12" id="KW-1185">Reference proteome</keyword>
<dbReference type="PANTHER" id="PTHR15938:SF0">
    <property type="entry name" value="HOMOLOGOUS-PAIRING PROTEIN 2 HOMOLOG"/>
    <property type="match status" value="1"/>
</dbReference>
<evidence type="ECO:0000256" key="3">
    <source>
        <dbReference type="ARBA" id="ARBA00016093"/>
    </source>
</evidence>
<dbReference type="Proteomes" id="UP000695562">
    <property type="component" value="Unassembled WGS sequence"/>
</dbReference>
<dbReference type="InterPro" id="IPR040661">
    <property type="entry name" value="LZ3wCH"/>
</dbReference>
<protein>
    <recommendedName>
        <fullName evidence="3">Homologous-pairing protein 2 homolog</fullName>
    </recommendedName>
</protein>
<feature type="domain" description="Homologous-pairing protein 2 winged helix" evidence="9">
    <location>
        <begin position="13"/>
        <end position="69"/>
    </location>
</feature>
<dbReference type="GO" id="GO:0120230">
    <property type="term" value="F:recombinase activator activity"/>
    <property type="evidence" value="ECO:0007669"/>
    <property type="project" value="TreeGrafter"/>
</dbReference>
<dbReference type="Gene3D" id="1.10.10.10">
    <property type="entry name" value="Winged helix-like DNA-binding domain superfamily/Winged helix DNA-binding domain"/>
    <property type="match status" value="1"/>
</dbReference>
<keyword evidence="5" id="KW-0233">DNA recombination</keyword>
<reference evidence="11" key="1">
    <citation type="submission" date="2020-01" db="EMBL/GenBank/DDBJ databases">
        <title>Development of genomics and gene disruption for Polysphondylium violaceum indicates a role for the polyketide synthase stlB in stalk morphogenesis.</title>
        <authorList>
            <person name="Narita B."/>
            <person name="Kawabe Y."/>
            <person name="Kin K."/>
            <person name="Saito T."/>
            <person name="Gibbs R."/>
            <person name="Kuspa A."/>
            <person name="Muzny D."/>
            <person name="Queller D."/>
            <person name="Richards S."/>
            <person name="Strassman J."/>
            <person name="Sucgang R."/>
            <person name="Worley K."/>
            <person name="Schaap P."/>
        </authorList>
    </citation>
    <scope>NUCLEOTIDE SEQUENCE</scope>
    <source>
        <strain evidence="11">QSvi11</strain>
    </source>
</reference>
<proteinExistence type="inferred from homology"/>
<dbReference type="GO" id="GO:0000709">
    <property type="term" value="P:meiotic joint molecule formation"/>
    <property type="evidence" value="ECO:0007669"/>
    <property type="project" value="TreeGrafter"/>
</dbReference>
<keyword evidence="4 8" id="KW-0175">Coiled coil</keyword>
<evidence type="ECO:0000256" key="2">
    <source>
        <dbReference type="ARBA" id="ARBA00007922"/>
    </source>
</evidence>
<gene>
    <name evidence="11" type="ORF">CYY_007277</name>
</gene>
<dbReference type="GO" id="GO:0000794">
    <property type="term" value="C:condensed nuclear chromosome"/>
    <property type="evidence" value="ECO:0007669"/>
    <property type="project" value="TreeGrafter"/>
</dbReference>
<evidence type="ECO:0000313" key="12">
    <source>
        <dbReference type="Proteomes" id="UP000695562"/>
    </source>
</evidence>
<dbReference type="EMBL" id="AJWJ01000378">
    <property type="protein sequence ID" value="KAF2071413.1"/>
    <property type="molecule type" value="Genomic_DNA"/>
</dbReference>
<keyword evidence="6" id="KW-0539">Nucleus</keyword>
<comment type="similarity">
    <text evidence="2">Belongs to the HOP2 family.</text>
</comment>
<feature type="coiled-coil region" evidence="8">
    <location>
        <begin position="92"/>
        <end position="156"/>
    </location>
</feature>
<comment type="caution">
    <text evidence="11">The sequence shown here is derived from an EMBL/GenBank/DDBJ whole genome shotgun (WGS) entry which is preliminary data.</text>
</comment>
<evidence type="ECO:0000313" key="11">
    <source>
        <dbReference type="EMBL" id="KAF2071413.1"/>
    </source>
</evidence>